<dbReference type="GO" id="GO:0004674">
    <property type="term" value="F:protein serine/threonine kinase activity"/>
    <property type="evidence" value="ECO:0007669"/>
    <property type="project" value="UniProtKB-KW"/>
</dbReference>
<dbReference type="InterPro" id="IPR004166">
    <property type="entry name" value="a-kinase_dom"/>
</dbReference>
<dbReference type="PANTHER" id="PTHR45992">
    <property type="entry name" value="EUKARYOTIC ELONGATION FACTOR 2 KINASE-RELATED"/>
    <property type="match status" value="1"/>
</dbReference>
<evidence type="ECO:0000256" key="1">
    <source>
        <dbReference type="ARBA" id="ARBA00022527"/>
    </source>
</evidence>
<dbReference type="GO" id="GO:0031037">
    <property type="term" value="P:myosin II filament disassembly"/>
    <property type="evidence" value="ECO:0007669"/>
    <property type="project" value="TreeGrafter"/>
</dbReference>
<feature type="compositionally biased region" description="Basic residues" evidence="6">
    <location>
        <begin position="582"/>
        <end position="593"/>
    </location>
</feature>
<reference evidence="8 9" key="1">
    <citation type="submission" date="2021-02" db="EMBL/GenBank/DDBJ databases">
        <title>Leishmania (Mundinia) orientalis Genome sequencing and assembly.</title>
        <authorList>
            <person name="Almutairi H."/>
            <person name="Gatherer D."/>
        </authorList>
    </citation>
    <scope>NUCLEOTIDE SEQUENCE [LARGE SCALE GENOMIC DNA]</scope>
    <source>
        <strain evidence="8">LSCM4</strain>
    </source>
</reference>
<dbReference type="PANTHER" id="PTHR45992:SF2">
    <property type="entry name" value="EUKARYOTIC ELONGATION FACTOR 2 KINASE"/>
    <property type="match status" value="1"/>
</dbReference>
<dbReference type="RefSeq" id="XP_067062605.1">
    <property type="nucleotide sequence ID" value="XM_067206396.1"/>
</dbReference>
<feature type="compositionally biased region" description="Low complexity" evidence="6">
    <location>
        <begin position="1094"/>
        <end position="1105"/>
    </location>
</feature>
<feature type="compositionally biased region" description="Basic residues" evidence="6">
    <location>
        <begin position="608"/>
        <end position="618"/>
    </location>
</feature>
<evidence type="ECO:0000256" key="4">
    <source>
        <dbReference type="ARBA" id="ARBA00022777"/>
    </source>
</evidence>
<feature type="region of interest" description="Disordered" evidence="6">
    <location>
        <begin position="230"/>
        <end position="259"/>
    </location>
</feature>
<evidence type="ECO:0000259" key="7">
    <source>
        <dbReference type="PROSITE" id="PS51158"/>
    </source>
</evidence>
<feature type="region of interest" description="Disordered" evidence="6">
    <location>
        <begin position="572"/>
        <end position="641"/>
    </location>
</feature>
<feature type="compositionally biased region" description="Low complexity" evidence="6">
    <location>
        <begin position="1453"/>
        <end position="1462"/>
    </location>
</feature>
<dbReference type="CDD" id="cd16968">
    <property type="entry name" value="Alpha_kinase_MHCK_like"/>
    <property type="match status" value="1"/>
</dbReference>
<feature type="compositionally biased region" description="Polar residues" evidence="6">
    <location>
        <begin position="1619"/>
        <end position="1629"/>
    </location>
</feature>
<feature type="region of interest" description="Disordered" evidence="6">
    <location>
        <begin position="1"/>
        <end position="41"/>
    </location>
</feature>
<dbReference type="SMR" id="A0A836GNP8"/>
<feature type="region of interest" description="Disordered" evidence="6">
    <location>
        <begin position="914"/>
        <end position="936"/>
    </location>
</feature>
<evidence type="ECO:0000256" key="5">
    <source>
        <dbReference type="ARBA" id="ARBA00022840"/>
    </source>
</evidence>
<keyword evidence="9" id="KW-1185">Reference proteome</keyword>
<feature type="compositionally biased region" description="Basic residues" evidence="6">
    <location>
        <begin position="1714"/>
        <end position="1725"/>
    </location>
</feature>
<dbReference type="GO" id="GO:0005524">
    <property type="term" value="F:ATP binding"/>
    <property type="evidence" value="ECO:0007669"/>
    <property type="project" value="UniProtKB-KW"/>
</dbReference>
<dbReference type="InterPro" id="IPR051852">
    <property type="entry name" value="Alpha-type_PK"/>
</dbReference>
<feature type="compositionally biased region" description="Basic and acidic residues" evidence="6">
    <location>
        <begin position="516"/>
        <end position="528"/>
    </location>
</feature>
<proteinExistence type="predicted"/>
<evidence type="ECO:0000256" key="3">
    <source>
        <dbReference type="ARBA" id="ARBA00022741"/>
    </source>
</evidence>
<feature type="region of interest" description="Disordered" evidence="6">
    <location>
        <begin position="1076"/>
        <end position="1105"/>
    </location>
</feature>
<dbReference type="Gene3D" id="3.20.200.10">
    <property type="entry name" value="MHCK/EF2 kinase"/>
    <property type="match status" value="1"/>
</dbReference>
<feature type="region of interest" description="Disordered" evidence="6">
    <location>
        <begin position="842"/>
        <end position="865"/>
    </location>
</feature>
<dbReference type="KEGG" id="loi:92360330"/>
<name>A0A836GNP8_9TRYP</name>
<feature type="compositionally biased region" description="Low complexity" evidence="6">
    <location>
        <begin position="141"/>
        <end position="154"/>
    </location>
</feature>
<comment type="caution">
    <text evidence="8">The sequence shown here is derived from an EMBL/GenBank/DDBJ whole genome shotgun (WGS) entry which is preliminary data.</text>
</comment>
<accession>A0A836GNP8</accession>
<feature type="region of interest" description="Disordered" evidence="6">
    <location>
        <begin position="1619"/>
        <end position="1638"/>
    </location>
</feature>
<keyword evidence="4" id="KW-0418">Kinase</keyword>
<dbReference type="InterPro" id="IPR011009">
    <property type="entry name" value="Kinase-like_dom_sf"/>
</dbReference>
<feature type="domain" description="Alpha-type protein kinase" evidence="7">
    <location>
        <begin position="1154"/>
        <end position="1356"/>
    </location>
</feature>
<organism evidence="8 9">
    <name type="scientific">Leishmania orientalis</name>
    <dbReference type="NCBI Taxonomy" id="2249476"/>
    <lineage>
        <taxon>Eukaryota</taxon>
        <taxon>Discoba</taxon>
        <taxon>Euglenozoa</taxon>
        <taxon>Kinetoplastea</taxon>
        <taxon>Metakinetoplastina</taxon>
        <taxon>Trypanosomatida</taxon>
        <taxon>Trypanosomatidae</taxon>
        <taxon>Leishmaniinae</taxon>
        <taxon>Leishmania</taxon>
    </lineage>
</organism>
<keyword evidence="5" id="KW-0067">ATP-binding</keyword>
<dbReference type="Proteomes" id="UP000674143">
    <property type="component" value="Chromosome 25"/>
</dbReference>
<feature type="compositionally biased region" description="Basic and acidic residues" evidence="6">
    <location>
        <begin position="596"/>
        <end position="607"/>
    </location>
</feature>
<gene>
    <name evidence="8" type="ORF">LSCM4_04411</name>
</gene>
<feature type="compositionally biased region" description="Basic residues" evidence="6">
    <location>
        <begin position="529"/>
        <end position="548"/>
    </location>
</feature>
<keyword evidence="1" id="KW-0723">Serine/threonine-protein kinase</keyword>
<evidence type="ECO:0000256" key="6">
    <source>
        <dbReference type="SAM" id="MobiDB-lite"/>
    </source>
</evidence>
<feature type="compositionally biased region" description="Polar residues" evidence="6">
    <location>
        <begin position="427"/>
        <end position="446"/>
    </location>
</feature>
<feature type="region of interest" description="Disordered" evidence="6">
    <location>
        <begin position="357"/>
        <end position="386"/>
    </location>
</feature>
<feature type="region of interest" description="Disordered" evidence="6">
    <location>
        <begin position="1543"/>
        <end position="1580"/>
    </location>
</feature>
<dbReference type="GO" id="GO:1903013">
    <property type="term" value="P:response to differentiation-inducing factor 1"/>
    <property type="evidence" value="ECO:0007669"/>
    <property type="project" value="TreeGrafter"/>
</dbReference>
<feature type="region of interest" description="Disordered" evidence="6">
    <location>
        <begin position="427"/>
        <end position="448"/>
    </location>
</feature>
<evidence type="ECO:0000256" key="2">
    <source>
        <dbReference type="ARBA" id="ARBA00022679"/>
    </source>
</evidence>
<feature type="region of interest" description="Disordered" evidence="6">
    <location>
        <begin position="484"/>
        <end position="503"/>
    </location>
</feature>
<keyword evidence="3" id="KW-0547">Nucleotide-binding</keyword>
<evidence type="ECO:0000313" key="9">
    <source>
        <dbReference type="Proteomes" id="UP000674143"/>
    </source>
</evidence>
<dbReference type="Gene3D" id="3.30.200.20">
    <property type="entry name" value="Phosphorylase Kinase, domain 1"/>
    <property type="match status" value="2"/>
</dbReference>
<dbReference type="Pfam" id="PF02816">
    <property type="entry name" value="Alpha_kinase"/>
    <property type="match status" value="1"/>
</dbReference>
<feature type="region of interest" description="Disordered" evidence="6">
    <location>
        <begin position="61"/>
        <end position="111"/>
    </location>
</feature>
<dbReference type="EMBL" id="JAFHLR010000025">
    <property type="protein sequence ID" value="KAG5477194.1"/>
    <property type="molecule type" value="Genomic_DNA"/>
</dbReference>
<keyword evidence="2" id="KW-0808">Transferase</keyword>
<sequence length="1725" mass="181164">MRQDVTELVSSLQSASSSKTTPPNASVDFSRRANSSSLQMHEEMSLHSGFGFVAASGVWSPPFPSQPQFAEQTQHHKSDARHRRSHDSSLHSLNEFCSRGVQPPEPSLPLLPLSADMMGSDKELFIELAAPSTPTIREQQQRQGMSSSSAGAAQLPTPHSRGSSAPDALSPRSVSAPGSFLPTGAVVGSPVASSTLNDFSNSALHGGLPPESISFVELSVSCMSRSAARLHRSSASGRPPGDRDEDASGTGGCGNDDSTPKVPLALITQLLSSASSLQGRQLTTALQERGGSSAANVLSTSSCSSSHVLVHREDEGPLTAPALSMVIEVSEAIGQPPQLSHTVALPKSMRKRGDVICTNSSSSSSSPQLSRRATLLGSTGDVDSGRHRSIILEPNDRSCGAGIFATAPEPPAGEAALLALTDDATEPWSSRNSTAMGPTVCKSTPASPAPKGAVATPIANAGFSHFDTFPEPSECALEVTRPLTRERTSDPKQGSMQSFDHDNCATAAREVTGQQRRSDSNEGDDAAHLRRAKRRLKKVRKKGRSKRQKNSEAAVEGEIGVTGEGLKTVAVGHRSDSALARKRERKRQLKQGMKKMSSEERRQYKAEHQRRRAAKKAVRASGAAASPHLERSDRPYMSGSKQYHISDPCVSSSPMIVATESVFEQHPPLSSSPDLPQCSSPVTTAAAGADATLIDPGAPQPLLGPGVEPSLPSLVDIASWEDLAATLSPQALANTCRISAKAPVGRGSALSGALYQVQRCTSASSGGAPITLSTALSAKVMSSTPAPRCRRFLSDSASTMKQQGRRNSFLYLISSTPINVRGEGDHLQAHNADAESYSMERDAALKAGGDSTDNDDESESGGPLCEQLTGSSGAVVGVDCECAPISSGSVPCPAPQPPAAAAGSGAAAILELKQRQKMQQRQRLPSPTAGTSLPAEPASVVKVPGDAASVDVSAVSSLTACASGGCTCHGQGSSLTLRPDTVVSQSAKPRLDQTDTRNGLTRATKKDAAALSVSSTSCCSLHSRARAKNEKRAAAESPAKGACGTFGCGAGEEAPTPAVAASVAAVAAARKAQRSPSSSCFSSRSRSSDDESADGSSGSSYSSYSSSESLVPEVLQLVEGCSVPPPAAAFTDLKYRYSCVQQLHRYAEPAIIHEWNLTEGCWGSVETSVVISPQPFSQGNMRASYYMIDMRRLNCLLVAKRYLKSTVQEDQYFDDVSMHSIAGHWARVFNTMDPPKKVRFVPAAVLMLPRRHPPLILAMEPQLTGKFVKYNNNCGYVRRKARWTPQAFSHFTYHASGHGLMVVDIQGVDDYYTDPQILSPDGEGYGRGNLGKNGIRRFLESHRCNEVCRAVGLPPLQRDATGVVVPPLGSSGAVRSSSRPGTLAAKDRVSTAVPSAAGLKEERLPPKSFTHASRASSGNVTNHEHNTVQLGSRQPSEANLVFSPQPPRQTPHSGSGSPSVSPLAAISSPLTPAALPHRMSPLQNYGVKYTRSPRQALVRPQSQYFTSTISGGLMAVPPQGGVVPNGHGNGGVSSALQSYSLVNEQSGGKGGGPPTNGSSRAPRSMAGAGGHAGAGSSPQGHVMMAVPLLRPPAGGRAGYTGAQSSASPEGFYLLTGQRSGENVGSSHQTPHLRPEGNTSMGGSMPSFYPHPPMTGAVGTPTVTRASHQSSSIAVSPTIQSTEEVLMTARPGSRRHSFSRRPVFSAVEEVNSKPTPRRHHRPYHQH</sequence>
<dbReference type="PROSITE" id="PS51158">
    <property type="entry name" value="ALPHA_KINASE"/>
    <property type="match status" value="1"/>
</dbReference>
<feature type="compositionally biased region" description="Polar residues" evidence="6">
    <location>
        <begin position="1410"/>
        <end position="1437"/>
    </location>
</feature>
<dbReference type="SMART" id="SM00811">
    <property type="entry name" value="Alpha_kinase"/>
    <property type="match status" value="1"/>
</dbReference>
<feature type="region of interest" description="Disordered" evidence="6">
    <location>
        <begin position="510"/>
        <end position="556"/>
    </location>
</feature>
<protein>
    <recommendedName>
        <fullName evidence="7">Alpha-type protein kinase domain-containing protein</fullName>
    </recommendedName>
</protein>
<feature type="region of interest" description="Disordered" evidence="6">
    <location>
        <begin position="1687"/>
        <end position="1725"/>
    </location>
</feature>
<dbReference type="SUPFAM" id="SSF56112">
    <property type="entry name" value="Protein kinase-like (PK-like)"/>
    <property type="match status" value="1"/>
</dbReference>
<feature type="region of interest" description="Disordered" evidence="6">
    <location>
        <begin position="1369"/>
        <end position="1465"/>
    </location>
</feature>
<evidence type="ECO:0000313" key="8">
    <source>
        <dbReference type="EMBL" id="KAG5477194.1"/>
    </source>
</evidence>
<feature type="region of interest" description="Disordered" evidence="6">
    <location>
        <begin position="134"/>
        <end position="176"/>
    </location>
</feature>
<dbReference type="GeneID" id="92360330"/>
<feature type="compositionally biased region" description="Low complexity" evidence="6">
    <location>
        <begin position="1076"/>
        <end position="1085"/>
    </location>
</feature>